<keyword evidence="3" id="KW-1185">Reference proteome</keyword>
<dbReference type="InterPro" id="IPR009875">
    <property type="entry name" value="PilZ_domain"/>
</dbReference>
<feature type="domain" description="PilZ" evidence="1">
    <location>
        <begin position="2"/>
        <end position="89"/>
    </location>
</feature>
<name>A0A840MJJ6_9PROT</name>
<dbReference type="AlphaFoldDB" id="A0A840MJJ6"/>
<protein>
    <recommendedName>
        <fullName evidence="1">PilZ domain-containing protein</fullName>
    </recommendedName>
</protein>
<evidence type="ECO:0000313" key="3">
    <source>
        <dbReference type="Proteomes" id="UP000575898"/>
    </source>
</evidence>
<comment type="caution">
    <text evidence="2">The sequence shown here is derived from an EMBL/GenBank/DDBJ whole genome shotgun (WGS) entry which is preliminary data.</text>
</comment>
<evidence type="ECO:0000313" key="2">
    <source>
        <dbReference type="EMBL" id="MBB5016987.1"/>
    </source>
</evidence>
<dbReference type="SUPFAM" id="SSF141371">
    <property type="entry name" value="PilZ domain-like"/>
    <property type="match status" value="1"/>
</dbReference>
<dbReference type="EMBL" id="JACHHY010000001">
    <property type="protein sequence ID" value="MBB5016987.1"/>
    <property type="molecule type" value="Genomic_DNA"/>
</dbReference>
<dbReference type="Pfam" id="PF07238">
    <property type="entry name" value="PilZ"/>
    <property type="match status" value="1"/>
</dbReference>
<sequence length="142" mass="15872">MRQFIRHPSSIPIEVHHSEATQQQAANAVNVSLGGLSFVSATAANQGDLIRVRIPGTRPPFETSAQVVWCRGDPPGFELGVTFLDEEDAFRVRMVEQVCQIEQYLQYVKQHEGRELSPEQAAREWIDKFAADFPNGGPESLH</sequence>
<dbReference type="Gene3D" id="2.40.10.220">
    <property type="entry name" value="predicted glycosyltransferase like domains"/>
    <property type="match status" value="1"/>
</dbReference>
<accession>A0A840MJJ6</accession>
<dbReference type="Proteomes" id="UP000575898">
    <property type="component" value="Unassembled WGS sequence"/>
</dbReference>
<gene>
    <name evidence="2" type="ORF">HNQ59_000249</name>
</gene>
<dbReference type="RefSeq" id="WP_184034041.1">
    <property type="nucleotide sequence ID" value="NZ_JACHHY010000001.1"/>
</dbReference>
<reference evidence="2 3" key="1">
    <citation type="submission" date="2020-08" db="EMBL/GenBank/DDBJ databases">
        <title>Genomic Encyclopedia of Type Strains, Phase IV (KMG-IV): sequencing the most valuable type-strain genomes for metagenomic binning, comparative biology and taxonomic classification.</title>
        <authorList>
            <person name="Goeker M."/>
        </authorList>
    </citation>
    <scope>NUCLEOTIDE SEQUENCE [LARGE SCALE GENOMIC DNA]</scope>
    <source>
        <strain evidence="2 3">DSM 27165</strain>
    </source>
</reference>
<proteinExistence type="predicted"/>
<dbReference type="GO" id="GO:0035438">
    <property type="term" value="F:cyclic-di-GMP binding"/>
    <property type="evidence" value="ECO:0007669"/>
    <property type="project" value="InterPro"/>
</dbReference>
<organism evidence="2 3">
    <name type="scientific">Chitinivorax tropicus</name>
    <dbReference type="NCBI Taxonomy" id="714531"/>
    <lineage>
        <taxon>Bacteria</taxon>
        <taxon>Pseudomonadati</taxon>
        <taxon>Pseudomonadota</taxon>
        <taxon>Betaproteobacteria</taxon>
        <taxon>Chitinivorax</taxon>
    </lineage>
</organism>
<evidence type="ECO:0000259" key="1">
    <source>
        <dbReference type="Pfam" id="PF07238"/>
    </source>
</evidence>